<proteinExistence type="predicted"/>
<dbReference type="EMBL" id="JBHSFK010000012">
    <property type="protein sequence ID" value="MFC4501766.1"/>
    <property type="molecule type" value="Genomic_DNA"/>
</dbReference>
<comment type="caution">
    <text evidence="1">The sequence shown here is derived from an EMBL/GenBank/DDBJ whole genome shotgun (WGS) entry which is preliminary data.</text>
</comment>
<name>A0ABV9ARL6_9ACTN</name>
<sequence length="168" mass="18138">MSEQQLTMYPVKIPNGLMDHIGGTGLMEGSDKSEPPYVKAELESLRQPKGKAAYGEVSLVTLGWIAVIARAYLDFPDLTPSAARAASDALQRYEDAYYEGEKAEAANQPQGVQVDGVTVPASFGHPLYHVRDADRLIGFRTPNNGFVAVEDVKAELEKAAEGNLSKGQ</sequence>
<dbReference type="Proteomes" id="UP001595839">
    <property type="component" value="Unassembled WGS sequence"/>
</dbReference>
<evidence type="ECO:0000313" key="2">
    <source>
        <dbReference type="Proteomes" id="UP001595839"/>
    </source>
</evidence>
<keyword evidence="2" id="KW-1185">Reference proteome</keyword>
<organism evidence="1 2">
    <name type="scientific">Streptomyces vulcanius</name>
    <dbReference type="NCBI Taxonomy" id="1441876"/>
    <lineage>
        <taxon>Bacteria</taxon>
        <taxon>Bacillati</taxon>
        <taxon>Actinomycetota</taxon>
        <taxon>Actinomycetes</taxon>
        <taxon>Kitasatosporales</taxon>
        <taxon>Streptomycetaceae</taxon>
        <taxon>Streptomyces</taxon>
    </lineage>
</organism>
<gene>
    <name evidence="1" type="ORF">ACFPIH_19900</name>
</gene>
<evidence type="ECO:0000313" key="1">
    <source>
        <dbReference type="EMBL" id="MFC4501766.1"/>
    </source>
</evidence>
<dbReference type="RefSeq" id="WP_381173720.1">
    <property type="nucleotide sequence ID" value="NZ_JBHSFK010000012.1"/>
</dbReference>
<protein>
    <submittedName>
        <fullName evidence="1">Uncharacterized protein</fullName>
    </submittedName>
</protein>
<reference evidence="2" key="1">
    <citation type="journal article" date="2019" name="Int. J. Syst. Evol. Microbiol.">
        <title>The Global Catalogue of Microorganisms (GCM) 10K type strain sequencing project: providing services to taxonomists for standard genome sequencing and annotation.</title>
        <authorList>
            <consortium name="The Broad Institute Genomics Platform"/>
            <consortium name="The Broad Institute Genome Sequencing Center for Infectious Disease"/>
            <person name="Wu L."/>
            <person name="Ma J."/>
        </authorList>
    </citation>
    <scope>NUCLEOTIDE SEQUENCE [LARGE SCALE GENOMIC DNA]</scope>
    <source>
        <strain evidence="2">CGMCC 4.7177</strain>
    </source>
</reference>
<accession>A0ABV9ARL6</accession>